<keyword evidence="8" id="KW-1185">Reference proteome</keyword>
<name>A0A5B8U4T7_9ACTN</name>
<dbReference type="PANTHER" id="PTHR30448:SF0">
    <property type="entry name" value="RNASE ADAPTER PROTEIN RAPZ"/>
    <property type="match status" value="1"/>
</dbReference>
<organism evidence="7 8">
    <name type="scientific">Baekduia soli</name>
    <dbReference type="NCBI Taxonomy" id="496014"/>
    <lineage>
        <taxon>Bacteria</taxon>
        <taxon>Bacillati</taxon>
        <taxon>Actinomycetota</taxon>
        <taxon>Thermoleophilia</taxon>
        <taxon>Solirubrobacterales</taxon>
        <taxon>Baekduiaceae</taxon>
        <taxon>Baekduia</taxon>
    </lineage>
</organism>
<accession>A0A5B8U4T7</accession>
<dbReference type="GO" id="GO:0005524">
    <property type="term" value="F:ATP binding"/>
    <property type="evidence" value="ECO:0007669"/>
    <property type="project" value="UniProtKB-UniRule"/>
</dbReference>
<dbReference type="RefSeq" id="WP_146918809.1">
    <property type="nucleotide sequence ID" value="NZ_CP042430.1"/>
</dbReference>
<dbReference type="GO" id="GO:0005525">
    <property type="term" value="F:GTP binding"/>
    <property type="evidence" value="ECO:0007669"/>
    <property type="project" value="UniProtKB-UniRule"/>
</dbReference>
<feature type="domain" description="RapZ C-terminal" evidence="6">
    <location>
        <begin position="180"/>
        <end position="299"/>
    </location>
</feature>
<reference evidence="7 8" key="1">
    <citation type="journal article" date="2018" name="J. Microbiol.">
        <title>Baekduia soli gen. nov., sp. nov., a novel bacterium isolated from the soil of Baekdu Mountain and proposal of a novel family name, Baekduiaceae fam. nov.</title>
        <authorList>
            <person name="An D.S."/>
            <person name="Siddiqi M.Z."/>
            <person name="Kim K.H."/>
            <person name="Yu H.S."/>
            <person name="Im W.T."/>
        </authorList>
    </citation>
    <scope>NUCLEOTIDE SEQUENCE [LARGE SCALE GENOMIC DNA]</scope>
    <source>
        <strain evidence="7 8">BR7-21</strain>
    </source>
</reference>
<dbReference type="InterPro" id="IPR053930">
    <property type="entry name" value="RapZ-like_N"/>
</dbReference>
<dbReference type="Pfam" id="PF03668">
    <property type="entry name" value="RapZ-like_N"/>
    <property type="match status" value="1"/>
</dbReference>
<keyword evidence="1 4" id="KW-0547">Nucleotide-binding</keyword>
<dbReference type="PANTHER" id="PTHR30448">
    <property type="entry name" value="RNASE ADAPTER PROTEIN RAPZ"/>
    <property type="match status" value="1"/>
</dbReference>
<feature type="binding site" evidence="4">
    <location>
        <begin position="24"/>
        <end position="31"/>
    </location>
    <ligand>
        <name>ATP</name>
        <dbReference type="ChEBI" id="CHEBI:30616"/>
    </ligand>
</feature>
<dbReference type="InterPro" id="IPR053931">
    <property type="entry name" value="RapZ_C"/>
</dbReference>
<protein>
    <submittedName>
        <fullName evidence="7">RNase adapter RapZ</fullName>
    </submittedName>
</protein>
<dbReference type="InterPro" id="IPR027417">
    <property type="entry name" value="P-loop_NTPase"/>
</dbReference>
<evidence type="ECO:0000259" key="5">
    <source>
        <dbReference type="Pfam" id="PF03668"/>
    </source>
</evidence>
<dbReference type="KEGG" id="bsol:FSW04_09995"/>
<feature type="domain" description="RapZ-like N-terminal" evidence="5">
    <location>
        <begin position="18"/>
        <end position="170"/>
    </location>
</feature>
<gene>
    <name evidence="7" type="primary">rapZ</name>
    <name evidence="7" type="ORF">FSW04_09995</name>
</gene>
<evidence type="ECO:0000313" key="8">
    <source>
        <dbReference type="Proteomes" id="UP000321805"/>
    </source>
</evidence>
<proteinExistence type="inferred from homology"/>
<evidence type="ECO:0000256" key="4">
    <source>
        <dbReference type="HAMAP-Rule" id="MF_00636"/>
    </source>
</evidence>
<feature type="binding site" evidence="4">
    <location>
        <begin position="75"/>
        <end position="78"/>
    </location>
    <ligand>
        <name>GTP</name>
        <dbReference type="ChEBI" id="CHEBI:37565"/>
    </ligand>
</feature>
<dbReference type="OrthoDB" id="9784461at2"/>
<keyword evidence="3 4" id="KW-0342">GTP-binding</keyword>
<evidence type="ECO:0000256" key="3">
    <source>
        <dbReference type="ARBA" id="ARBA00023134"/>
    </source>
</evidence>
<sequence length="303" mass="33626">MEDTAENGRPGADTRLEDLVVISGYSGAGKSTAMAVFEDAGYFCVDNLPPEMIRSLVELFTHEGSKVERAAVVSDVRGGEFFEPLEGVIEDLQARGLPSRVLFLDADDLTLMDRYKETRRRHPLSPEGSIAAGIAAERTMLGPIKDHADFIIDSSGLKASHLRRRIADELLPRSSRGRLAVTFQSFGFKHGPPRDADLVFDVRFLPNPHYVPELRPLTGLDPRIVEYVGREGKLEQLYLHLVPLLEFLVPQYEEEGKSHLSLAVGCTGGRHRSVAIIEHLARHFGGRDDVVVEVEHRDVGRKA</sequence>
<evidence type="ECO:0000256" key="2">
    <source>
        <dbReference type="ARBA" id="ARBA00022840"/>
    </source>
</evidence>
<dbReference type="HAMAP" id="MF_00636">
    <property type="entry name" value="RapZ_like"/>
    <property type="match status" value="1"/>
</dbReference>
<dbReference type="InterPro" id="IPR005337">
    <property type="entry name" value="RapZ-like"/>
</dbReference>
<dbReference type="AlphaFoldDB" id="A0A5B8U4T7"/>
<evidence type="ECO:0000259" key="6">
    <source>
        <dbReference type="Pfam" id="PF22740"/>
    </source>
</evidence>
<dbReference type="Pfam" id="PF22740">
    <property type="entry name" value="PapZ_C"/>
    <property type="match status" value="1"/>
</dbReference>
<evidence type="ECO:0000313" key="7">
    <source>
        <dbReference type="EMBL" id="QEC47868.1"/>
    </source>
</evidence>
<dbReference type="Proteomes" id="UP000321805">
    <property type="component" value="Chromosome"/>
</dbReference>
<keyword evidence="2 4" id="KW-0067">ATP-binding</keyword>
<dbReference type="SUPFAM" id="SSF52540">
    <property type="entry name" value="P-loop containing nucleoside triphosphate hydrolases"/>
    <property type="match status" value="1"/>
</dbReference>
<dbReference type="NCBIfam" id="NF003828">
    <property type="entry name" value="PRK05416.1"/>
    <property type="match status" value="1"/>
</dbReference>
<dbReference type="PIRSF" id="PIRSF005052">
    <property type="entry name" value="P-loopkin"/>
    <property type="match status" value="1"/>
</dbReference>
<evidence type="ECO:0000256" key="1">
    <source>
        <dbReference type="ARBA" id="ARBA00022741"/>
    </source>
</evidence>
<dbReference type="EMBL" id="CP042430">
    <property type="protein sequence ID" value="QEC47868.1"/>
    <property type="molecule type" value="Genomic_DNA"/>
</dbReference>